<sequence length="441" mass="46516">MTLTIILQFVVVLAAIWMGARYSGVGLGLWGAVGLLILIVGFGVTPTSPPIDVMLIILAVIMAASVMDAAGGIDFLVRIAERIIRANPKYVTIVAPLTTWSFSFVAGTGHIVYPLLPVIYETAHQSGIRPERPMAIATIASQQAITASPVSAATAAMIGLFAEKGLGQWGLPEILMICVPATLTGVVVAAVVSMFVGKDLKDDAEYQARLQAGEIPAPKALADRPPLKPAARLSACLFLCGVALVVVFGFFPELRKLPGAKSALGMPIVIEVVMMAVAAIMLMLTRVNVDEIPKTATLRAGVVAVIGIFGLAWLGDSFIAAHKEVIVPAIGHWAEVAPWTFAFGLFFASVLLYSQAATTRALMPLGMALGIPPQFLIAMFPSVNGYFFIPTYGSLIAAINFDLSGTTRIGKYVLNHSFMIPGVVATVVAVTSGLLLARVIF</sequence>
<dbReference type="GO" id="GO:0015556">
    <property type="term" value="F:C4-dicarboxylate transmembrane transporter activity"/>
    <property type="evidence" value="ECO:0007669"/>
    <property type="project" value="InterPro"/>
</dbReference>
<evidence type="ECO:0000256" key="13">
    <source>
        <dbReference type="SAM" id="Phobius"/>
    </source>
</evidence>
<name>A0A1A8XQC4_9PROT</name>
<evidence type="ECO:0000256" key="3">
    <source>
        <dbReference type="ARBA" id="ARBA00022448"/>
    </source>
</evidence>
<evidence type="ECO:0000256" key="10">
    <source>
        <dbReference type="ARBA" id="ARBA00034284"/>
    </source>
</evidence>
<dbReference type="Proteomes" id="UP000199169">
    <property type="component" value="Unassembled WGS sequence"/>
</dbReference>
<comment type="catalytic activity">
    <reaction evidence="11">
        <text>fumarate(in) + succinate(out) = fumarate(out) + succinate(in)</text>
        <dbReference type="Rhea" id="RHEA:29323"/>
        <dbReference type="ChEBI" id="CHEBI:29806"/>
        <dbReference type="ChEBI" id="CHEBI:30031"/>
    </reaction>
    <physiologicalReaction direction="right-to-left" evidence="11">
        <dbReference type="Rhea" id="RHEA:29325"/>
    </physiologicalReaction>
</comment>
<evidence type="ECO:0000256" key="7">
    <source>
        <dbReference type="ARBA" id="ARBA00022989"/>
    </source>
</evidence>
<dbReference type="NCBIfam" id="TIGR00770">
    <property type="entry name" value="Dcu"/>
    <property type="match status" value="1"/>
</dbReference>
<evidence type="ECO:0000256" key="4">
    <source>
        <dbReference type="ARBA" id="ARBA00022475"/>
    </source>
</evidence>
<dbReference type="PIRSF" id="PIRSF004539">
    <property type="entry name" value="C4-dicrbxl_trns"/>
    <property type="match status" value="1"/>
</dbReference>
<evidence type="ECO:0000256" key="1">
    <source>
        <dbReference type="ARBA" id="ARBA00004429"/>
    </source>
</evidence>
<keyword evidence="6 13" id="KW-0812">Transmembrane</keyword>
<evidence type="ECO:0000256" key="6">
    <source>
        <dbReference type="ARBA" id="ARBA00022692"/>
    </source>
</evidence>
<feature type="transmembrane region" description="Helical" evidence="13">
    <location>
        <begin position="336"/>
        <end position="354"/>
    </location>
</feature>
<feature type="transmembrane region" description="Helical" evidence="13">
    <location>
        <begin position="263"/>
        <end position="284"/>
    </location>
</feature>
<evidence type="ECO:0000256" key="2">
    <source>
        <dbReference type="ARBA" id="ARBA00006413"/>
    </source>
</evidence>
<feature type="transmembrane region" description="Helical" evidence="13">
    <location>
        <begin position="24"/>
        <end position="44"/>
    </location>
</feature>
<dbReference type="GO" id="GO:0005886">
    <property type="term" value="C:plasma membrane"/>
    <property type="evidence" value="ECO:0007669"/>
    <property type="project" value="UniProtKB-SubCell"/>
</dbReference>
<comment type="catalytic activity">
    <reaction evidence="10">
        <text>(S)-malate(in) + succinate(out) = (S)-malate(out) + succinate(in)</text>
        <dbReference type="Rhea" id="RHEA:29327"/>
        <dbReference type="ChEBI" id="CHEBI:15589"/>
        <dbReference type="ChEBI" id="CHEBI:30031"/>
    </reaction>
    <physiologicalReaction direction="right-to-left" evidence="10">
        <dbReference type="Rhea" id="RHEA:29329"/>
    </physiologicalReaction>
</comment>
<keyword evidence="4 12" id="KW-1003">Cell membrane</keyword>
<evidence type="ECO:0000313" key="15">
    <source>
        <dbReference type="Proteomes" id="UP000199169"/>
    </source>
</evidence>
<keyword evidence="15" id="KW-1185">Reference proteome</keyword>
<comment type="catalytic activity">
    <reaction evidence="9">
        <text>L-aspartate(in) + succinate(out) = L-aspartate(out) + succinate(in)</text>
        <dbReference type="Rhea" id="RHEA:29343"/>
        <dbReference type="ChEBI" id="CHEBI:29991"/>
        <dbReference type="ChEBI" id="CHEBI:30031"/>
    </reaction>
    <physiologicalReaction direction="right-to-left" evidence="9">
        <dbReference type="Rhea" id="RHEA:29345"/>
    </physiologicalReaction>
</comment>
<comment type="similarity">
    <text evidence="2 12">Belongs to the DcuA/DcuB transporter (TC 2.A.13.1) family.</text>
</comment>
<gene>
    <name evidence="14" type="primary">dcuB</name>
    <name evidence="14" type="ORF">ACCAA_420068</name>
</gene>
<evidence type="ECO:0000256" key="9">
    <source>
        <dbReference type="ARBA" id="ARBA00034237"/>
    </source>
</evidence>
<dbReference type="STRING" id="1860102.ACCAA_420068"/>
<keyword evidence="8 12" id="KW-0472">Membrane</keyword>
<comment type="subcellular location">
    <subcellularLocation>
        <location evidence="1 12">Cell inner membrane</location>
        <topology evidence="1 12">Multi-pass membrane protein</topology>
    </subcellularLocation>
</comment>
<feature type="transmembrane region" description="Helical" evidence="13">
    <location>
        <begin position="100"/>
        <end position="123"/>
    </location>
</feature>
<evidence type="ECO:0000313" key="14">
    <source>
        <dbReference type="EMBL" id="SBT07364.1"/>
    </source>
</evidence>
<dbReference type="EMBL" id="FLQX01000119">
    <property type="protein sequence ID" value="SBT07364.1"/>
    <property type="molecule type" value="Genomic_DNA"/>
</dbReference>
<reference evidence="14 15" key="1">
    <citation type="submission" date="2016-06" db="EMBL/GenBank/DDBJ databases">
        <authorList>
            <person name="Kjaerup R.B."/>
            <person name="Dalgaard T.S."/>
            <person name="Juul-Madsen H.R."/>
        </authorList>
    </citation>
    <scope>NUCLEOTIDE SEQUENCE [LARGE SCALE GENOMIC DNA]</scope>
    <source>
        <strain evidence="14">3</strain>
    </source>
</reference>
<dbReference type="PANTHER" id="PTHR36106">
    <property type="entry name" value="ANAEROBIC C4-DICARBOXYLATE TRANSPORTER DCUB"/>
    <property type="match status" value="1"/>
</dbReference>
<evidence type="ECO:0000256" key="11">
    <source>
        <dbReference type="ARBA" id="ARBA00034287"/>
    </source>
</evidence>
<proteinExistence type="inferred from homology"/>
<feature type="transmembrane region" description="Helical" evidence="13">
    <location>
        <begin position="375"/>
        <end position="399"/>
    </location>
</feature>
<dbReference type="Pfam" id="PF03605">
    <property type="entry name" value="DcuA_DcuB"/>
    <property type="match status" value="1"/>
</dbReference>
<feature type="transmembrane region" description="Helical" evidence="13">
    <location>
        <begin position="419"/>
        <end position="440"/>
    </location>
</feature>
<feature type="transmembrane region" description="Helical" evidence="13">
    <location>
        <begin position="296"/>
        <end position="316"/>
    </location>
</feature>
<comment type="function">
    <text evidence="12">Responsible for the transport of C4-dicarboxylates.</text>
</comment>
<organism evidence="14 15">
    <name type="scientific">Candidatus Accumulibacter aalborgensis</name>
    <dbReference type="NCBI Taxonomy" id="1860102"/>
    <lineage>
        <taxon>Bacteria</taxon>
        <taxon>Pseudomonadati</taxon>
        <taxon>Pseudomonadota</taxon>
        <taxon>Betaproteobacteria</taxon>
        <taxon>Candidatus Accumulibacter</taxon>
    </lineage>
</organism>
<keyword evidence="7 13" id="KW-1133">Transmembrane helix</keyword>
<evidence type="ECO:0000256" key="5">
    <source>
        <dbReference type="ARBA" id="ARBA00022519"/>
    </source>
</evidence>
<feature type="transmembrane region" description="Helical" evidence="13">
    <location>
        <begin position="233"/>
        <end position="251"/>
    </location>
</feature>
<dbReference type="NCBIfam" id="NF009136">
    <property type="entry name" value="PRK12489.1"/>
    <property type="match status" value="1"/>
</dbReference>
<keyword evidence="5 12" id="KW-0997">Cell inner membrane</keyword>
<dbReference type="InterPro" id="IPR004668">
    <property type="entry name" value="Anaer_Dcu_memb_transpt"/>
</dbReference>
<accession>A0A1A8XQC4</accession>
<keyword evidence="3 12" id="KW-0813">Transport</keyword>
<dbReference type="NCBIfam" id="NF006927">
    <property type="entry name" value="PRK09412.1"/>
    <property type="match status" value="1"/>
</dbReference>
<dbReference type="PANTHER" id="PTHR36106:SF1">
    <property type="entry name" value="ANAEROBIC C4-DICARBOXYLATE TRANSPORTER DCUB"/>
    <property type="match status" value="1"/>
</dbReference>
<feature type="transmembrane region" description="Helical" evidence="13">
    <location>
        <begin position="144"/>
        <end position="162"/>
    </location>
</feature>
<evidence type="ECO:0000256" key="12">
    <source>
        <dbReference type="PIRNR" id="PIRNR004539"/>
    </source>
</evidence>
<dbReference type="AlphaFoldDB" id="A0A1A8XQC4"/>
<evidence type="ECO:0000256" key="8">
    <source>
        <dbReference type="ARBA" id="ARBA00023136"/>
    </source>
</evidence>
<feature type="transmembrane region" description="Helical" evidence="13">
    <location>
        <begin position="56"/>
        <end position="80"/>
    </location>
</feature>
<protein>
    <recommendedName>
        <fullName evidence="12">C4-dicarboxylate transporter</fullName>
    </recommendedName>
</protein>
<feature type="transmembrane region" description="Helical" evidence="13">
    <location>
        <begin position="174"/>
        <end position="196"/>
    </location>
</feature>
<dbReference type="RefSeq" id="WP_186407656.1">
    <property type="nucleotide sequence ID" value="NZ_FLQX01000119.1"/>
</dbReference>